<evidence type="ECO:0000259" key="11">
    <source>
        <dbReference type="PROSITE" id="PS51194"/>
    </source>
</evidence>
<dbReference type="SUPFAM" id="SSF52540">
    <property type="entry name" value="P-loop containing nucleoside triphosphate hydrolases"/>
    <property type="match status" value="1"/>
</dbReference>
<keyword evidence="9" id="KW-0175">Coiled coil</keyword>
<feature type="domain" description="Helicase C-terminal" evidence="11">
    <location>
        <begin position="677"/>
        <end position="847"/>
    </location>
</feature>
<dbReference type="GO" id="GO:0003724">
    <property type="term" value="F:RNA helicase activity"/>
    <property type="evidence" value="ECO:0007669"/>
    <property type="project" value="InterPro"/>
</dbReference>
<dbReference type="PROSITE" id="PS51194">
    <property type="entry name" value="HELICASE_CTER"/>
    <property type="match status" value="1"/>
</dbReference>
<evidence type="ECO:0000256" key="4">
    <source>
        <dbReference type="ARBA" id="ARBA00022741"/>
    </source>
</evidence>
<dbReference type="Pfam" id="PF00271">
    <property type="entry name" value="Helicase_C"/>
    <property type="match status" value="1"/>
</dbReference>
<evidence type="ECO:0000313" key="13">
    <source>
        <dbReference type="EMBL" id="PRP78205.1"/>
    </source>
</evidence>
<dbReference type="GO" id="GO:0003723">
    <property type="term" value="F:RNA binding"/>
    <property type="evidence" value="ECO:0007669"/>
    <property type="project" value="UniProtKB-KW"/>
</dbReference>
<evidence type="ECO:0000259" key="10">
    <source>
        <dbReference type="PROSITE" id="PS51192"/>
    </source>
</evidence>
<dbReference type="Proteomes" id="UP000241769">
    <property type="component" value="Unassembled WGS sequence"/>
</dbReference>
<evidence type="ECO:0000313" key="14">
    <source>
        <dbReference type="Proteomes" id="UP000241769"/>
    </source>
</evidence>
<keyword evidence="14" id="KW-1185">Reference proteome</keyword>
<dbReference type="InterPro" id="IPR012961">
    <property type="entry name" value="Ski2/MTR4_C"/>
</dbReference>
<keyword evidence="4" id="KW-0547">Nucleotide-binding</keyword>
<keyword evidence="6" id="KW-0347">Helicase</keyword>
<evidence type="ECO:0000256" key="7">
    <source>
        <dbReference type="ARBA" id="ARBA00022840"/>
    </source>
</evidence>
<dbReference type="FunFam" id="3.40.50.300:FF:000987">
    <property type="entry name" value="DEAD/DEAH box RNA helicase"/>
    <property type="match status" value="1"/>
</dbReference>
<dbReference type="InterPro" id="IPR025696">
    <property type="entry name" value="Beta-barrel_MTR4"/>
</dbReference>
<dbReference type="EMBL" id="MDYQ01000236">
    <property type="protein sequence ID" value="PRP78199.1"/>
    <property type="molecule type" value="Genomic_DNA"/>
</dbReference>
<dbReference type="GO" id="GO:0005524">
    <property type="term" value="F:ATP binding"/>
    <property type="evidence" value="ECO:0007669"/>
    <property type="project" value="UniProtKB-KW"/>
</dbReference>
<dbReference type="GO" id="GO:0070478">
    <property type="term" value="P:nuclear-transcribed mRNA catabolic process, 3'-5' exonucleolytic nonsense-mediated decay"/>
    <property type="evidence" value="ECO:0007669"/>
    <property type="project" value="TreeGrafter"/>
</dbReference>
<keyword evidence="7" id="KW-0067">ATP-binding</keyword>
<feature type="domain" description="Helicase ATP-binding" evidence="10">
    <location>
        <begin position="424"/>
        <end position="580"/>
    </location>
</feature>
<comment type="caution">
    <text evidence="12">The sequence shown here is derived from an EMBL/GenBank/DDBJ whole genome shotgun (WGS) entry which is preliminary data.</text>
</comment>
<name>A0A2P6N2L6_9EUKA</name>
<reference evidence="12 14" key="1">
    <citation type="journal article" date="2018" name="Genome Biol. Evol.">
        <title>Multiple Roots of Fruiting Body Formation in Amoebozoa.</title>
        <authorList>
            <person name="Hillmann F."/>
            <person name="Forbes G."/>
            <person name="Novohradska S."/>
            <person name="Ferling I."/>
            <person name="Riege K."/>
            <person name="Groth M."/>
            <person name="Westermann M."/>
            <person name="Marz M."/>
            <person name="Spaller T."/>
            <person name="Winckler T."/>
            <person name="Schaap P."/>
            <person name="Glockner G."/>
        </authorList>
    </citation>
    <scope>NUCLEOTIDE SEQUENCE [LARGE SCALE GENOMIC DNA]</scope>
    <source>
        <strain evidence="12 14">Jena</strain>
    </source>
</reference>
<evidence type="ECO:0000256" key="3">
    <source>
        <dbReference type="ARBA" id="ARBA00022490"/>
    </source>
</evidence>
<keyword evidence="3" id="KW-0963">Cytoplasm</keyword>
<dbReference type="Pfam" id="PF17911">
    <property type="entry name" value="Ski2_N"/>
    <property type="match status" value="1"/>
</dbReference>
<dbReference type="SMART" id="SM00490">
    <property type="entry name" value="HELICc"/>
    <property type="match status" value="1"/>
</dbReference>
<dbReference type="OrthoDB" id="64767at2759"/>
<dbReference type="FunCoup" id="A0A2P6N2L6">
    <property type="interactions" value="362"/>
</dbReference>
<comment type="similarity">
    <text evidence="2">Belongs to the helicase family. SKI2 subfamily.</text>
</comment>
<organism evidence="12 14">
    <name type="scientific">Planoprotostelium fungivorum</name>
    <dbReference type="NCBI Taxonomy" id="1890364"/>
    <lineage>
        <taxon>Eukaryota</taxon>
        <taxon>Amoebozoa</taxon>
        <taxon>Evosea</taxon>
        <taxon>Variosea</taxon>
        <taxon>Cavosteliida</taxon>
        <taxon>Cavosteliaceae</taxon>
        <taxon>Planoprotostelium</taxon>
    </lineage>
</organism>
<dbReference type="EMBL" id="MDYQ01000236">
    <property type="protein sequence ID" value="PRP78205.1"/>
    <property type="molecule type" value="Genomic_DNA"/>
</dbReference>
<dbReference type="Gene3D" id="3.40.50.300">
    <property type="entry name" value="P-loop containing nucleotide triphosphate hydrolases"/>
    <property type="match status" value="2"/>
</dbReference>
<evidence type="ECO:0000313" key="12">
    <source>
        <dbReference type="EMBL" id="PRP78199.1"/>
    </source>
</evidence>
<dbReference type="PANTHER" id="PTHR12131:SF1">
    <property type="entry name" value="ATP-DEPENDENT RNA HELICASE SUPV3L1, MITOCHONDRIAL-RELATED"/>
    <property type="match status" value="1"/>
</dbReference>
<protein>
    <submittedName>
        <fullName evidence="12">Uncharacterized protein</fullName>
    </submittedName>
</protein>
<dbReference type="InterPro" id="IPR027417">
    <property type="entry name" value="P-loop_NTPase"/>
</dbReference>
<dbReference type="FunFam" id="3.40.50.300:FF:000354">
    <property type="entry name" value="ATP-dependent RNA helicase SKI2"/>
    <property type="match status" value="1"/>
</dbReference>
<dbReference type="InterPro" id="IPR048392">
    <property type="entry name" value="MTR4-like_stalk"/>
</dbReference>
<dbReference type="Pfam" id="PF13234">
    <property type="entry name" value="MTR4_beta-barrel"/>
    <property type="match status" value="1"/>
</dbReference>
<evidence type="ECO:0000256" key="8">
    <source>
        <dbReference type="ARBA" id="ARBA00022884"/>
    </source>
</evidence>
<evidence type="ECO:0000256" key="6">
    <source>
        <dbReference type="ARBA" id="ARBA00022806"/>
    </source>
</evidence>
<feature type="coiled-coil region" evidence="9">
    <location>
        <begin position="242"/>
        <end position="269"/>
    </location>
</feature>
<dbReference type="InterPro" id="IPR040801">
    <property type="entry name" value="Ski2_N"/>
</dbReference>
<gene>
    <name evidence="12" type="ORF">PROFUN_13990</name>
    <name evidence="13" type="ORF">PROFUN_13996</name>
</gene>
<dbReference type="PROSITE" id="PS51192">
    <property type="entry name" value="HELICASE_ATP_BIND_1"/>
    <property type="match status" value="1"/>
</dbReference>
<dbReference type="FunFam" id="1.10.3380.30:FF:000001">
    <property type="entry name" value="Ski2 ATP-dependent RNA helicase"/>
    <property type="match status" value="1"/>
</dbReference>
<dbReference type="Pfam" id="PF00270">
    <property type="entry name" value="DEAD"/>
    <property type="match status" value="1"/>
</dbReference>
<dbReference type="GO" id="GO:0016787">
    <property type="term" value="F:hydrolase activity"/>
    <property type="evidence" value="ECO:0007669"/>
    <property type="project" value="UniProtKB-KW"/>
</dbReference>
<dbReference type="InterPro" id="IPR016438">
    <property type="entry name" value="SKI2-like"/>
</dbReference>
<dbReference type="Pfam" id="PF21408">
    <property type="entry name" value="MTR4-like_stalk"/>
    <property type="match status" value="1"/>
</dbReference>
<dbReference type="Pfam" id="PF08148">
    <property type="entry name" value="DSHCT"/>
    <property type="match status" value="1"/>
</dbReference>
<dbReference type="InterPro" id="IPR011545">
    <property type="entry name" value="DEAD/DEAH_box_helicase_dom"/>
</dbReference>
<sequence>MVKPTELDAFFQHLDTVDQLNGATAYHEPISKKPTSDVAFDLLQVGTQGEFDLIPRSIPFKSTTPFALTTSNYPLPKGRSDEESLLKEIEEEYMDPRRLIHGSEGLPRKQKWWPRQIFPNRRPGVDLCVQNELYQIETSSARTTLEVVMNESTGEANDFREVSLTGMSSTPFNSMSLDRPLGNREDFHRGSTENQPFMPGGVDVPSMKIAEEIKKAPNEPFSTIMEDKLSLQPPGFQEPVYFDEKRVDVDTIQQEIERLKDRSNQIVSNPADMIAPYIDSEPQDEMQMFRKKEEFMNNMENKKKEILSFNTLYADDDDEHLDASLDHYVEELDNSIPHETAADLTEESAAAPSMSADDQSLEELLSIEESFNNYLSSAKKRNTSDGREEWAIMEPIDVSDFQELVPEMAIDYPFDLDGFQKEAVIHLERGESVFIGAHTSAGKTVVAEYAIALAAKHMTRAIYTSPIKALSNQKFRDFKSTFGDVGLITGDVQIKPEASCLILTTEILRSMLYRGADIIRDVEWVIFDEVHYVNDMDRGVVWEEVIIMLPAHVNIILLSATVPNTYEFADWVGRTKKKKIWVISTMKRPVPLEHYLYTSGEVYKIVDNKLNFLSGGYRAITTALKDKGKNKMLPAAAKSKAQQNEWSKLVNHLKNKGLLPVVVFAFSKKKCEECAYGLTGVDLTTGAEKAQIHHFIEDSVSRLKGSDKRLPQVMRIKEILKRGVGVHHGGLLPIIKEVVEILFSRGLVKVLFATETFAMGVNMPTRTVVFNSIRKHDGRGFRELLSGEYIQMSGRAGRRGLDTVGTVIIACWDEAPDAPTLSSMILGKATRLESQFRLTYNMILNLLRVEGFKVEDMIKRSFSEFSSQKLLPEQKSMLSRAENVLKTLAPIDCIFGEPDIENYHALHSEKKRIEEDMQVTILSSKSAAQSLVPGRLVVVNTKEYPQALATVLKLAPDTLRPTDVRKAKLLVLVDRTEKNSKGPITINPGINMGNEGVIADLPLNAISRITKEKLKTDVSKITGTSTDTVMKTVTQQMMRYIEEDPFGPQEVDPIKELKINDLSFGEKNMRKNNLAKKMVASKCHQCPKLSEQYSLMSRYAKIKSKVNILRFALSDENLQLMPEFQTRLGVLERLRYIDSDKTVLMKGRVAREINTVTDELIATELIFENVLTPLTPAEIVSLLSCLIFEEKTEAEPMLTPTLEGARSQLIAIATGLANIQIEGGLLITVSEYVKNIKFGMMEVVYEWARQMPFSDIAQLTEVQEGSIVRCIVRLDETCKEVRNAARIIGDTALYTKMEQASQMIKRDIVFASSLYVS</sequence>
<dbReference type="CDD" id="cd18795">
    <property type="entry name" value="SF2_C_Ski2"/>
    <property type="match status" value="1"/>
</dbReference>
<evidence type="ECO:0000256" key="5">
    <source>
        <dbReference type="ARBA" id="ARBA00022801"/>
    </source>
</evidence>
<dbReference type="InParanoid" id="A0A2P6N2L6"/>
<dbReference type="InterPro" id="IPR050699">
    <property type="entry name" value="RNA-DNA_Helicase"/>
</dbReference>
<comment type="subcellular location">
    <subcellularLocation>
        <location evidence="1">Cytoplasm</location>
    </subcellularLocation>
</comment>
<evidence type="ECO:0000256" key="1">
    <source>
        <dbReference type="ARBA" id="ARBA00004496"/>
    </source>
</evidence>
<proteinExistence type="inferred from homology"/>
<dbReference type="STRING" id="1890364.A0A2P6N2L6"/>
<dbReference type="SMART" id="SM01142">
    <property type="entry name" value="DSHCT"/>
    <property type="match status" value="1"/>
</dbReference>
<dbReference type="GO" id="GO:0055087">
    <property type="term" value="C:Ski complex"/>
    <property type="evidence" value="ECO:0007669"/>
    <property type="project" value="TreeGrafter"/>
</dbReference>
<dbReference type="InterPro" id="IPR001650">
    <property type="entry name" value="Helicase_C-like"/>
</dbReference>
<dbReference type="PIRSF" id="PIRSF005198">
    <property type="entry name" value="Antiviral_helicase_SKI2"/>
    <property type="match status" value="1"/>
</dbReference>
<evidence type="ECO:0000256" key="2">
    <source>
        <dbReference type="ARBA" id="ARBA00010140"/>
    </source>
</evidence>
<dbReference type="InterPro" id="IPR014001">
    <property type="entry name" value="Helicase_ATP-bd"/>
</dbReference>
<dbReference type="SMART" id="SM00487">
    <property type="entry name" value="DEXDc"/>
    <property type="match status" value="1"/>
</dbReference>
<dbReference type="Gene3D" id="1.10.3380.30">
    <property type="match status" value="2"/>
</dbReference>
<keyword evidence="8" id="KW-0694">RNA-binding</keyword>
<accession>A0A2P6N2L6</accession>
<keyword evidence="5" id="KW-0378">Hydrolase</keyword>
<dbReference type="PANTHER" id="PTHR12131">
    <property type="entry name" value="ATP-DEPENDENT RNA AND DNA HELICASE"/>
    <property type="match status" value="1"/>
</dbReference>
<evidence type="ECO:0000256" key="9">
    <source>
        <dbReference type="SAM" id="Coils"/>
    </source>
</evidence>